<evidence type="ECO:0000313" key="3">
    <source>
        <dbReference type="Proteomes" id="UP000034160"/>
    </source>
</evidence>
<name>A0A0G0Y715_9BACT</name>
<dbReference type="STRING" id="1618356.UU93_C0006G0008"/>
<evidence type="ECO:0000256" key="1">
    <source>
        <dbReference type="SAM" id="Phobius"/>
    </source>
</evidence>
<keyword evidence="1" id="KW-1133">Transmembrane helix</keyword>
<dbReference type="Proteomes" id="UP000034160">
    <property type="component" value="Unassembled WGS sequence"/>
</dbReference>
<comment type="caution">
    <text evidence="2">The sequence shown here is derived from an EMBL/GenBank/DDBJ whole genome shotgun (WGS) entry which is preliminary data.</text>
</comment>
<gene>
    <name evidence="2" type="ORF">UU93_C0006G0008</name>
</gene>
<evidence type="ECO:0000313" key="2">
    <source>
        <dbReference type="EMBL" id="KKS32529.1"/>
    </source>
</evidence>
<keyword evidence="1" id="KW-0472">Membrane</keyword>
<feature type="transmembrane region" description="Helical" evidence="1">
    <location>
        <begin position="12"/>
        <end position="32"/>
    </location>
</feature>
<keyword evidence="1" id="KW-0812">Transmembrane</keyword>
<reference evidence="2 3" key="1">
    <citation type="journal article" date="2015" name="Nature">
        <title>rRNA introns, odd ribosomes, and small enigmatic genomes across a large radiation of phyla.</title>
        <authorList>
            <person name="Brown C.T."/>
            <person name="Hug L.A."/>
            <person name="Thomas B.C."/>
            <person name="Sharon I."/>
            <person name="Castelle C.J."/>
            <person name="Singh A."/>
            <person name="Wilkins M.J."/>
            <person name="Williams K.H."/>
            <person name="Banfield J.F."/>
        </authorList>
    </citation>
    <scope>NUCLEOTIDE SEQUENCE [LARGE SCALE GENOMIC DNA]</scope>
</reference>
<accession>A0A0G0Y715</accession>
<protein>
    <submittedName>
        <fullName evidence="2">Uncharacterized protein</fullName>
    </submittedName>
</protein>
<proteinExistence type="predicted"/>
<organism evidence="2 3">
    <name type="scientific">Candidatus Amesbacteria bacterium GW2011_GWA2_42_12</name>
    <dbReference type="NCBI Taxonomy" id="1618356"/>
    <lineage>
        <taxon>Bacteria</taxon>
        <taxon>Candidatus Amesiibacteriota</taxon>
    </lineage>
</organism>
<sequence length="158" mass="16773">MHKAFTLVETVVSIGIFSVVIIMGTLMMVATLRASKKASAVALIRNEGSSALNIMTSYIRYASALDCTSAPSSISITPSNGDQIIFDCKTLNNINYIASNSASLTSSNVKVSSCDIFPNCVPNTSVDIYFSLIKTGTSLPIEQTASSDFGTTVVLRNK</sequence>
<dbReference type="EMBL" id="LCCN01000006">
    <property type="protein sequence ID" value="KKS32529.1"/>
    <property type="molecule type" value="Genomic_DNA"/>
</dbReference>
<dbReference type="AlphaFoldDB" id="A0A0G0Y715"/>